<sequence length="90" mass="10206">MPPDEAVKYFYEELCIICGKAGHRATTCNTRDGAYPYQSLKHVTEGYIRCAQEAQTLRNVSLPPSTHGEILSLRSSLGSVVMWRKYYFAE</sequence>
<dbReference type="GO" id="GO:0008270">
    <property type="term" value="F:zinc ion binding"/>
    <property type="evidence" value="ECO:0007669"/>
    <property type="project" value="UniProtKB-KW"/>
</dbReference>
<accession>A0A2K1JCF7</accession>
<evidence type="ECO:0000313" key="3">
    <source>
        <dbReference type="EMBL" id="PNR39215.1"/>
    </source>
</evidence>
<dbReference type="PaxDb" id="3218-PP1S189_5V6.1"/>
<organism evidence="3">
    <name type="scientific">Physcomitrium patens</name>
    <name type="common">Spreading-leaved earth moss</name>
    <name type="synonym">Physcomitrella patens</name>
    <dbReference type="NCBI Taxonomy" id="3218"/>
    <lineage>
        <taxon>Eukaryota</taxon>
        <taxon>Viridiplantae</taxon>
        <taxon>Streptophyta</taxon>
        <taxon>Embryophyta</taxon>
        <taxon>Bryophyta</taxon>
        <taxon>Bryophytina</taxon>
        <taxon>Bryopsida</taxon>
        <taxon>Funariidae</taxon>
        <taxon>Funariales</taxon>
        <taxon>Funariaceae</taxon>
        <taxon>Physcomitrium</taxon>
    </lineage>
</organism>
<name>A0A2K1JCF7_PHYPA</name>
<feature type="domain" description="CCHC-type" evidence="2">
    <location>
        <begin position="15"/>
        <end position="28"/>
    </location>
</feature>
<evidence type="ECO:0000256" key="1">
    <source>
        <dbReference type="PROSITE-ProRule" id="PRU00047"/>
    </source>
</evidence>
<evidence type="ECO:0000313" key="4">
    <source>
        <dbReference type="EnsemblPlants" id="PAC:32929182.CDS.1"/>
    </source>
</evidence>
<proteinExistence type="predicted"/>
<keyword evidence="5" id="KW-1185">Reference proteome</keyword>
<dbReference type="EnsemblPlants" id="Pp3c15_8080V3.1">
    <property type="protein sequence ID" value="PAC:32929182.CDS.1"/>
    <property type="gene ID" value="Pp3c15_8080"/>
</dbReference>
<protein>
    <recommendedName>
        <fullName evidence="2">CCHC-type domain-containing protein</fullName>
    </recommendedName>
</protein>
<reference evidence="3 5" key="2">
    <citation type="journal article" date="2018" name="Plant J.">
        <title>The Physcomitrella patens chromosome-scale assembly reveals moss genome structure and evolution.</title>
        <authorList>
            <person name="Lang D."/>
            <person name="Ullrich K.K."/>
            <person name="Murat F."/>
            <person name="Fuchs J."/>
            <person name="Jenkins J."/>
            <person name="Haas F.B."/>
            <person name="Piednoel M."/>
            <person name="Gundlach H."/>
            <person name="Van Bel M."/>
            <person name="Meyberg R."/>
            <person name="Vives C."/>
            <person name="Morata J."/>
            <person name="Symeonidi A."/>
            <person name="Hiss M."/>
            <person name="Muchero W."/>
            <person name="Kamisugi Y."/>
            <person name="Saleh O."/>
            <person name="Blanc G."/>
            <person name="Decker E.L."/>
            <person name="van Gessel N."/>
            <person name="Grimwood J."/>
            <person name="Hayes R.D."/>
            <person name="Graham S.W."/>
            <person name="Gunter L.E."/>
            <person name="McDaniel S.F."/>
            <person name="Hoernstein S.N.W."/>
            <person name="Larsson A."/>
            <person name="Li F.W."/>
            <person name="Perroud P.F."/>
            <person name="Phillips J."/>
            <person name="Ranjan P."/>
            <person name="Rokshar D.S."/>
            <person name="Rothfels C.J."/>
            <person name="Schneider L."/>
            <person name="Shu S."/>
            <person name="Stevenson D.W."/>
            <person name="Thummler F."/>
            <person name="Tillich M."/>
            <person name="Villarreal Aguilar J.C."/>
            <person name="Widiez T."/>
            <person name="Wong G.K."/>
            <person name="Wymore A."/>
            <person name="Zhang Y."/>
            <person name="Zimmer A.D."/>
            <person name="Quatrano R.S."/>
            <person name="Mayer K.F.X."/>
            <person name="Goodstein D."/>
            <person name="Casacuberta J.M."/>
            <person name="Vandepoele K."/>
            <person name="Reski R."/>
            <person name="Cuming A.C."/>
            <person name="Tuskan G.A."/>
            <person name="Maumus F."/>
            <person name="Salse J."/>
            <person name="Schmutz J."/>
            <person name="Rensing S.A."/>
        </authorList>
    </citation>
    <scope>NUCLEOTIDE SEQUENCE [LARGE SCALE GENOMIC DNA]</scope>
    <source>
        <strain evidence="4 5">cv. Gransden 2004</strain>
    </source>
</reference>
<dbReference type="InParanoid" id="A0A2K1JCF7"/>
<keyword evidence="1" id="KW-0863">Zinc-finger</keyword>
<reference evidence="4" key="3">
    <citation type="submission" date="2020-12" db="UniProtKB">
        <authorList>
            <consortium name="EnsemblPlants"/>
        </authorList>
    </citation>
    <scope>IDENTIFICATION</scope>
</reference>
<keyword evidence="1" id="KW-0862">Zinc</keyword>
<dbReference type="GO" id="GO:0003676">
    <property type="term" value="F:nucleic acid binding"/>
    <property type="evidence" value="ECO:0007669"/>
    <property type="project" value="InterPro"/>
</dbReference>
<dbReference type="AlphaFoldDB" id="A0A2K1JCF7"/>
<keyword evidence="1" id="KW-0479">Metal-binding</keyword>
<gene>
    <name evidence="3" type="ORF">PHYPA_019493</name>
</gene>
<dbReference type="EMBL" id="ABEU02000015">
    <property type="protein sequence ID" value="PNR39215.1"/>
    <property type="molecule type" value="Genomic_DNA"/>
</dbReference>
<dbReference type="PROSITE" id="PS50158">
    <property type="entry name" value="ZF_CCHC"/>
    <property type="match status" value="1"/>
</dbReference>
<reference evidence="3 5" key="1">
    <citation type="journal article" date="2008" name="Science">
        <title>The Physcomitrella genome reveals evolutionary insights into the conquest of land by plants.</title>
        <authorList>
            <person name="Rensing S."/>
            <person name="Lang D."/>
            <person name="Zimmer A."/>
            <person name="Terry A."/>
            <person name="Salamov A."/>
            <person name="Shapiro H."/>
            <person name="Nishiyama T."/>
            <person name="Perroud P.-F."/>
            <person name="Lindquist E."/>
            <person name="Kamisugi Y."/>
            <person name="Tanahashi T."/>
            <person name="Sakakibara K."/>
            <person name="Fujita T."/>
            <person name="Oishi K."/>
            <person name="Shin-I T."/>
            <person name="Kuroki Y."/>
            <person name="Toyoda A."/>
            <person name="Suzuki Y."/>
            <person name="Hashimoto A."/>
            <person name="Yamaguchi K."/>
            <person name="Sugano A."/>
            <person name="Kohara Y."/>
            <person name="Fujiyama A."/>
            <person name="Anterola A."/>
            <person name="Aoki S."/>
            <person name="Ashton N."/>
            <person name="Barbazuk W.B."/>
            <person name="Barker E."/>
            <person name="Bennetzen J."/>
            <person name="Bezanilla M."/>
            <person name="Blankenship R."/>
            <person name="Cho S.H."/>
            <person name="Dutcher S."/>
            <person name="Estelle M."/>
            <person name="Fawcett J.A."/>
            <person name="Gundlach H."/>
            <person name="Hanada K."/>
            <person name="Heyl A."/>
            <person name="Hicks K.A."/>
            <person name="Hugh J."/>
            <person name="Lohr M."/>
            <person name="Mayer K."/>
            <person name="Melkozernov A."/>
            <person name="Murata T."/>
            <person name="Nelson D."/>
            <person name="Pils B."/>
            <person name="Prigge M."/>
            <person name="Reiss B."/>
            <person name="Renner T."/>
            <person name="Rombauts S."/>
            <person name="Rushton P."/>
            <person name="Sanderfoot A."/>
            <person name="Schween G."/>
            <person name="Shiu S.-H."/>
            <person name="Stueber K."/>
            <person name="Theodoulou F.L."/>
            <person name="Tu H."/>
            <person name="Van de Peer Y."/>
            <person name="Verrier P.J."/>
            <person name="Waters E."/>
            <person name="Wood A."/>
            <person name="Yang L."/>
            <person name="Cove D."/>
            <person name="Cuming A."/>
            <person name="Hasebe M."/>
            <person name="Lucas S."/>
            <person name="Mishler D.B."/>
            <person name="Reski R."/>
            <person name="Grigoriev I."/>
            <person name="Quatrano R.S."/>
            <person name="Boore J.L."/>
        </authorList>
    </citation>
    <scope>NUCLEOTIDE SEQUENCE [LARGE SCALE GENOMIC DNA]</scope>
    <source>
        <strain evidence="4 5">cv. Gransden 2004</strain>
    </source>
</reference>
<dbReference type="Gramene" id="Pp3c15_8080V3.1">
    <property type="protein sequence ID" value="PAC:32929182.CDS.1"/>
    <property type="gene ID" value="Pp3c15_8080"/>
</dbReference>
<dbReference type="InterPro" id="IPR001878">
    <property type="entry name" value="Znf_CCHC"/>
</dbReference>
<evidence type="ECO:0000259" key="2">
    <source>
        <dbReference type="PROSITE" id="PS50158"/>
    </source>
</evidence>
<dbReference type="Proteomes" id="UP000006727">
    <property type="component" value="Chromosome 15"/>
</dbReference>
<evidence type="ECO:0000313" key="5">
    <source>
        <dbReference type="Proteomes" id="UP000006727"/>
    </source>
</evidence>